<sequence>MDIDWVSKLIFLLISLIFSALFSGSEVALFSLDKKHLKELKEGKSLLNRYIFSLLDSPRRLLVTILIGNTIFNVAASIIAVTLAIQFAEFYDLSVELILLAQIVLLTIFLLLIGEITPKLFASKNPLLFSKIIAFPLYWTSILIYPVAKILTDTIKFVVSKLKIDRSKTALQSSEITDLVDIGKEHGSIEEEEHELIHGLVEFRSINVREVMTPRVDIIALPSDAKYDEVIDIITESGHSRIPVYEEDLDDIIGVLYAKDILSFLDKKKGKDSLILNKIVRDVIFIPETKLIHELLREFQKENIHMGIIVDEYGGTSGLVSLEDILEEIVGEIQDEYDKEEKEIIQVDDDKYVVLGKVAIDELNELFEKDFTDENDDYDTVGGFIFYHAGKIPENGYQFDYKGLNFKVVDVENKRVNKIIVEKLHTEEDEQ</sequence>
<protein>
    <submittedName>
        <fullName evidence="11">Hemolysins and related proteins containing CBS domains</fullName>
    </submittedName>
</protein>
<feature type="domain" description="CBS" evidence="9">
    <location>
        <begin position="212"/>
        <end position="273"/>
    </location>
</feature>
<dbReference type="GO" id="GO:0050660">
    <property type="term" value="F:flavin adenine dinucleotide binding"/>
    <property type="evidence" value="ECO:0007669"/>
    <property type="project" value="InterPro"/>
</dbReference>
<evidence type="ECO:0000256" key="6">
    <source>
        <dbReference type="ARBA" id="ARBA00023136"/>
    </source>
</evidence>
<dbReference type="CDD" id="cd04590">
    <property type="entry name" value="CBS_pair_CorC_HlyC_assoc"/>
    <property type="match status" value="1"/>
</dbReference>
<comment type="subcellular location">
    <subcellularLocation>
        <location evidence="1">Membrane</location>
        <topology evidence="1">Multi-pass membrane protein</topology>
    </subcellularLocation>
</comment>
<dbReference type="InterPro" id="IPR036318">
    <property type="entry name" value="FAD-bd_PCMH-like_sf"/>
</dbReference>
<feature type="transmembrane region" description="Helical" evidence="8">
    <location>
        <begin position="97"/>
        <end position="116"/>
    </location>
</feature>
<proteinExistence type="predicted"/>
<feature type="domain" description="CNNM transmembrane" evidence="10">
    <location>
        <begin position="1"/>
        <end position="196"/>
    </location>
</feature>
<dbReference type="AlphaFoldDB" id="A0A3B1C4I9"/>
<dbReference type="Pfam" id="PF03471">
    <property type="entry name" value="CorC_HlyC"/>
    <property type="match status" value="1"/>
</dbReference>
<keyword evidence="2 8" id="KW-0812">Transmembrane</keyword>
<dbReference type="InterPro" id="IPR000644">
    <property type="entry name" value="CBS_dom"/>
</dbReference>
<feature type="transmembrane region" description="Helical" evidence="8">
    <location>
        <begin position="6"/>
        <end position="32"/>
    </location>
</feature>
<dbReference type="PANTHER" id="PTHR22777">
    <property type="entry name" value="HEMOLYSIN-RELATED"/>
    <property type="match status" value="1"/>
</dbReference>
<dbReference type="GO" id="GO:0005886">
    <property type="term" value="C:plasma membrane"/>
    <property type="evidence" value="ECO:0007669"/>
    <property type="project" value="TreeGrafter"/>
</dbReference>
<dbReference type="Pfam" id="PF00571">
    <property type="entry name" value="CBS"/>
    <property type="match status" value="2"/>
</dbReference>
<evidence type="ECO:0000256" key="4">
    <source>
        <dbReference type="ARBA" id="ARBA00022989"/>
    </source>
</evidence>
<keyword evidence="3" id="KW-0677">Repeat</keyword>
<evidence type="ECO:0000256" key="2">
    <source>
        <dbReference type="ARBA" id="ARBA00022692"/>
    </source>
</evidence>
<feature type="transmembrane region" description="Helical" evidence="8">
    <location>
        <begin position="61"/>
        <end position="85"/>
    </location>
</feature>
<organism evidence="11">
    <name type="scientific">hydrothermal vent metagenome</name>
    <dbReference type="NCBI Taxonomy" id="652676"/>
    <lineage>
        <taxon>unclassified sequences</taxon>
        <taxon>metagenomes</taxon>
        <taxon>ecological metagenomes</taxon>
    </lineage>
</organism>
<reference evidence="11" key="1">
    <citation type="submission" date="2018-06" db="EMBL/GenBank/DDBJ databases">
        <authorList>
            <person name="Zhirakovskaya E."/>
        </authorList>
    </citation>
    <scope>NUCLEOTIDE SEQUENCE</scope>
</reference>
<dbReference type="SMART" id="SM00116">
    <property type="entry name" value="CBS"/>
    <property type="match status" value="2"/>
</dbReference>
<dbReference type="SUPFAM" id="SSF56176">
    <property type="entry name" value="FAD-binding/transporter-associated domain-like"/>
    <property type="match status" value="1"/>
</dbReference>
<dbReference type="InterPro" id="IPR016169">
    <property type="entry name" value="FAD-bd_PCMH_sub2"/>
</dbReference>
<evidence type="ECO:0000256" key="5">
    <source>
        <dbReference type="ARBA" id="ARBA00023122"/>
    </source>
</evidence>
<keyword evidence="7" id="KW-0175">Coiled coil</keyword>
<gene>
    <name evidence="11" type="ORF">MNBD_IGNAVI01-2224</name>
</gene>
<dbReference type="Gene3D" id="3.10.580.10">
    <property type="entry name" value="CBS-domain"/>
    <property type="match status" value="1"/>
</dbReference>
<keyword evidence="5" id="KW-0129">CBS domain</keyword>
<dbReference type="PROSITE" id="PS51371">
    <property type="entry name" value="CBS"/>
    <property type="match status" value="2"/>
</dbReference>
<dbReference type="InterPro" id="IPR046342">
    <property type="entry name" value="CBS_dom_sf"/>
</dbReference>
<dbReference type="EMBL" id="UOGD01000114">
    <property type="protein sequence ID" value="VAX18748.1"/>
    <property type="molecule type" value="Genomic_DNA"/>
</dbReference>
<feature type="transmembrane region" description="Helical" evidence="8">
    <location>
        <begin position="128"/>
        <end position="148"/>
    </location>
</feature>
<feature type="domain" description="CBS" evidence="9">
    <location>
        <begin position="279"/>
        <end position="336"/>
    </location>
</feature>
<evidence type="ECO:0000259" key="10">
    <source>
        <dbReference type="PROSITE" id="PS51846"/>
    </source>
</evidence>
<keyword evidence="6 8" id="KW-0472">Membrane</keyword>
<accession>A0A3B1C4I9</accession>
<evidence type="ECO:0000256" key="3">
    <source>
        <dbReference type="ARBA" id="ARBA00022737"/>
    </source>
</evidence>
<evidence type="ECO:0000313" key="11">
    <source>
        <dbReference type="EMBL" id="VAX18748.1"/>
    </source>
</evidence>
<evidence type="ECO:0000256" key="1">
    <source>
        <dbReference type="ARBA" id="ARBA00004141"/>
    </source>
</evidence>
<dbReference type="SUPFAM" id="SSF54631">
    <property type="entry name" value="CBS-domain pair"/>
    <property type="match status" value="1"/>
</dbReference>
<dbReference type="PROSITE" id="PS51846">
    <property type="entry name" value="CNNM"/>
    <property type="match status" value="1"/>
</dbReference>
<evidence type="ECO:0000256" key="7">
    <source>
        <dbReference type="SAM" id="Coils"/>
    </source>
</evidence>
<evidence type="ECO:0000256" key="8">
    <source>
        <dbReference type="SAM" id="Phobius"/>
    </source>
</evidence>
<dbReference type="SMART" id="SM01091">
    <property type="entry name" value="CorC_HlyC"/>
    <property type="match status" value="1"/>
</dbReference>
<feature type="coiled-coil region" evidence="7">
    <location>
        <begin position="323"/>
        <end position="350"/>
    </location>
</feature>
<evidence type="ECO:0000259" key="9">
    <source>
        <dbReference type="PROSITE" id="PS51371"/>
    </source>
</evidence>
<dbReference type="PANTHER" id="PTHR22777:SF17">
    <property type="entry name" value="UPF0053 PROTEIN SLL0260"/>
    <property type="match status" value="1"/>
</dbReference>
<keyword evidence="4 8" id="KW-1133">Transmembrane helix</keyword>
<dbReference type="InterPro" id="IPR044751">
    <property type="entry name" value="Ion_transp-like_CBS"/>
</dbReference>
<dbReference type="InterPro" id="IPR002550">
    <property type="entry name" value="CNNM"/>
</dbReference>
<dbReference type="InterPro" id="IPR005170">
    <property type="entry name" value="Transptr-assoc_dom"/>
</dbReference>
<name>A0A3B1C4I9_9ZZZZ</name>
<dbReference type="Gene3D" id="3.30.465.10">
    <property type="match status" value="1"/>
</dbReference>
<dbReference type="Pfam" id="PF01595">
    <property type="entry name" value="CNNM"/>
    <property type="match status" value="1"/>
</dbReference>
<dbReference type="FunFam" id="3.10.580.10:FF:000002">
    <property type="entry name" value="Magnesium/cobalt efflux protein CorC"/>
    <property type="match status" value="1"/>
</dbReference>